<dbReference type="GO" id="GO:0004674">
    <property type="term" value="F:protein serine/threonine kinase activity"/>
    <property type="evidence" value="ECO:0007669"/>
    <property type="project" value="UniProtKB-KW"/>
</dbReference>
<dbReference type="GO" id="GO:0007166">
    <property type="term" value="P:cell surface receptor signaling pathway"/>
    <property type="evidence" value="ECO:0000318"/>
    <property type="project" value="GO_Central"/>
</dbReference>
<evidence type="ECO:0000313" key="17">
    <source>
        <dbReference type="Proteomes" id="UP000036987"/>
    </source>
</evidence>
<dbReference type="PANTHER" id="PTHR46008:SF62">
    <property type="entry name" value="PROTEIN KINASE DOMAIN-CONTAINING PROTEIN"/>
    <property type="match status" value="1"/>
</dbReference>
<dbReference type="Gene3D" id="1.10.510.10">
    <property type="entry name" value="Transferase(Phosphotransferase) domain 1"/>
    <property type="match status" value="1"/>
</dbReference>
<evidence type="ECO:0000256" key="12">
    <source>
        <dbReference type="PROSITE-ProRule" id="PRU10141"/>
    </source>
</evidence>
<dbReference type="EMBL" id="LFYR01001429">
    <property type="protein sequence ID" value="KMZ61995.1"/>
    <property type="molecule type" value="Genomic_DNA"/>
</dbReference>
<evidence type="ECO:0000256" key="13">
    <source>
        <dbReference type="SAM" id="MobiDB-lite"/>
    </source>
</evidence>
<dbReference type="PROSITE" id="PS00108">
    <property type="entry name" value="PROTEIN_KINASE_ST"/>
    <property type="match status" value="1"/>
</dbReference>
<evidence type="ECO:0000256" key="4">
    <source>
        <dbReference type="ARBA" id="ARBA00022692"/>
    </source>
</evidence>
<keyword evidence="10 14" id="KW-0472">Membrane</keyword>
<evidence type="ECO:0000256" key="8">
    <source>
        <dbReference type="ARBA" id="ARBA00022840"/>
    </source>
</evidence>
<evidence type="ECO:0000256" key="9">
    <source>
        <dbReference type="ARBA" id="ARBA00022989"/>
    </source>
</evidence>
<dbReference type="FunFam" id="1.10.510.10:FF:000161">
    <property type="entry name" value="Wall-associated receptor kinase-like 20"/>
    <property type="match status" value="1"/>
</dbReference>
<feature type="binding site" evidence="12">
    <location>
        <position position="369"/>
    </location>
    <ligand>
        <name>ATP</name>
        <dbReference type="ChEBI" id="CHEBI:30616"/>
    </ligand>
</feature>
<keyword evidence="4 14" id="KW-0812">Transmembrane</keyword>
<protein>
    <submittedName>
        <fullName evidence="16">Putative Kinase</fullName>
    </submittedName>
</protein>
<dbReference type="AlphaFoldDB" id="A0A0K9P1B0"/>
<dbReference type="PROSITE" id="PS00107">
    <property type="entry name" value="PROTEIN_KINASE_ATP"/>
    <property type="match status" value="1"/>
</dbReference>
<evidence type="ECO:0000256" key="11">
    <source>
        <dbReference type="ARBA" id="ARBA00023180"/>
    </source>
</evidence>
<keyword evidence="8 12" id="KW-0067">ATP-binding</keyword>
<comment type="caution">
    <text evidence="16">The sequence shown here is derived from an EMBL/GenBank/DDBJ whole genome shotgun (WGS) entry which is preliminary data.</text>
</comment>
<keyword evidence="3" id="KW-0808">Transferase</keyword>
<reference evidence="17" key="1">
    <citation type="journal article" date="2016" name="Nature">
        <title>The genome of the seagrass Zostera marina reveals angiosperm adaptation to the sea.</title>
        <authorList>
            <person name="Olsen J.L."/>
            <person name="Rouze P."/>
            <person name="Verhelst B."/>
            <person name="Lin Y.-C."/>
            <person name="Bayer T."/>
            <person name="Collen J."/>
            <person name="Dattolo E."/>
            <person name="De Paoli E."/>
            <person name="Dittami S."/>
            <person name="Maumus F."/>
            <person name="Michel G."/>
            <person name="Kersting A."/>
            <person name="Lauritano C."/>
            <person name="Lohaus R."/>
            <person name="Toepel M."/>
            <person name="Tonon T."/>
            <person name="Vanneste K."/>
            <person name="Amirebrahimi M."/>
            <person name="Brakel J."/>
            <person name="Bostroem C."/>
            <person name="Chovatia M."/>
            <person name="Grimwood J."/>
            <person name="Jenkins J.W."/>
            <person name="Jueterbock A."/>
            <person name="Mraz A."/>
            <person name="Stam W.T."/>
            <person name="Tice H."/>
            <person name="Bornberg-Bauer E."/>
            <person name="Green P.J."/>
            <person name="Pearson G.A."/>
            <person name="Procaccini G."/>
            <person name="Duarte C.M."/>
            <person name="Schmutz J."/>
            <person name="Reusch T.B.H."/>
            <person name="Van de Peer Y."/>
        </authorList>
    </citation>
    <scope>NUCLEOTIDE SEQUENCE [LARGE SCALE GENOMIC DNA]</scope>
    <source>
        <strain evidence="17">cv. Finnish</strain>
    </source>
</reference>
<keyword evidence="5" id="KW-0732">Signal</keyword>
<name>A0A0K9P1B0_ZOSMR</name>
<dbReference type="GO" id="GO:0005524">
    <property type="term" value="F:ATP binding"/>
    <property type="evidence" value="ECO:0007669"/>
    <property type="project" value="UniProtKB-UniRule"/>
</dbReference>
<evidence type="ECO:0000256" key="5">
    <source>
        <dbReference type="ARBA" id="ARBA00022729"/>
    </source>
</evidence>
<keyword evidence="9 14" id="KW-1133">Transmembrane helix</keyword>
<dbReference type="PANTHER" id="PTHR46008">
    <property type="entry name" value="LEAF RUST 10 DISEASE-RESISTANCE LOCUS RECEPTOR-LIKE PROTEIN KINASE-LIKE 1.4"/>
    <property type="match status" value="1"/>
</dbReference>
<dbReference type="InterPro" id="IPR011009">
    <property type="entry name" value="Kinase-like_dom_sf"/>
</dbReference>
<keyword evidence="6 12" id="KW-0547">Nucleotide-binding</keyword>
<evidence type="ECO:0000256" key="14">
    <source>
        <dbReference type="SAM" id="Phobius"/>
    </source>
</evidence>
<evidence type="ECO:0000256" key="6">
    <source>
        <dbReference type="ARBA" id="ARBA00022741"/>
    </source>
</evidence>
<keyword evidence="17" id="KW-1185">Reference proteome</keyword>
<proteinExistence type="predicted"/>
<evidence type="ECO:0000256" key="2">
    <source>
        <dbReference type="ARBA" id="ARBA00022527"/>
    </source>
</evidence>
<comment type="subcellular location">
    <subcellularLocation>
        <location evidence="1">Membrane</location>
        <topology evidence="1">Single-pass membrane protein</topology>
    </subcellularLocation>
</comment>
<organism evidence="16 17">
    <name type="scientific">Zostera marina</name>
    <name type="common">Eelgrass</name>
    <dbReference type="NCBI Taxonomy" id="29655"/>
    <lineage>
        <taxon>Eukaryota</taxon>
        <taxon>Viridiplantae</taxon>
        <taxon>Streptophyta</taxon>
        <taxon>Embryophyta</taxon>
        <taxon>Tracheophyta</taxon>
        <taxon>Spermatophyta</taxon>
        <taxon>Magnoliopsida</taxon>
        <taxon>Liliopsida</taxon>
        <taxon>Zosteraceae</taxon>
        <taxon>Zostera</taxon>
    </lineage>
</organism>
<feature type="region of interest" description="Disordered" evidence="13">
    <location>
        <begin position="654"/>
        <end position="675"/>
    </location>
</feature>
<feature type="compositionally biased region" description="Low complexity" evidence="13">
    <location>
        <begin position="658"/>
        <end position="668"/>
    </location>
</feature>
<dbReference type="OMA" id="SCYSEAR"/>
<dbReference type="SUPFAM" id="SSF56112">
    <property type="entry name" value="Protein kinase-like (PK-like)"/>
    <property type="match status" value="1"/>
</dbReference>
<evidence type="ECO:0000256" key="1">
    <source>
        <dbReference type="ARBA" id="ARBA00004167"/>
    </source>
</evidence>
<dbReference type="InterPro" id="IPR008271">
    <property type="entry name" value="Ser/Thr_kinase_AS"/>
</dbReference>
<keyword evidence="2" id="KW-0723">Serine/threonine-protein kinase</keyword>
<evidence type="ECO:0000256" key="3">
    <source>
        <dbReference type="ARBA" id="ARBA00022679"/>
    </source>
</evidence>
<evidence type="ECO:0000259" key="15">
    <source>
        <dbReference type="PROSITE" id="PS50011"/>
    </source>
</evidence>
<dbReference type="GO" id="GO:0005886">
    <property type="term" value="C:plasma membrane"/>
    <property type="evidence" value="ECO:0000318"/>
    <property type="project" value="GO_Central"/>
</dbReference>
<dbReference type="SMART" id="SM00220">
    <property type="entry name" value="S_TKc"/>
    <property type="match status" value="1"/>
</dbReference>
<dbReference type="Gene3D" id="3.30.200.20">
    <property type="entry name" value="Phosphorylase Kinase, domain 1"/>
    <property type="match status" value="1"/>
</dbReference>
<keyword evidence="7 16" id="KW-0418">Kinase</keyword>
<accession>A0A0K9P1B0</accession>
<dbReference type="STRING" id="29655.A0A0K9P1B0"/>
<dbReference type="Proteomes" id="UP000036987">
    <property type="component" value="Unassembled WGS sequence"/>
</dbReference>
<dbReference type="InterPro" id="IPR000719">
    <property type="entry name" value="Prot_kinase_dom"/>
</dbReference>
<sequence length="675" mass="75072">MVAKFNLISYFLSSLFSPPTWFVFIFSFYRIRDMTRLLSFLLFLLFSNFSHPSSSSSSSSCKQTCGEKTVPHPFGFSMGCRIQLNCSDSTSTISIGEFAINNFTSDCIILDVPHSCNRSIEKAASLFSDNYAITSQNNLIVTDCEETTKYSSSCLQHSPAASCANGQLLCLDEGPGYDFFRKENVTDADCKSFVSSQYKNNYQVIELNWWVEGGCDLCSDNTQCRIRSMNRKDVVTCSCNQGYNGDGFKAGNSCSEKNSSHCTYISGNCSLKSRIAVLIGGVVAGALLMGCLTFVFWLVKRRSAFSRGRKKARELISEASSSIPHYSYKEIERATDGFSDKNQIGIGAYGTVYYGKLDNYNDQLVAIKKLRNNDADSMEQVINEIKVVSSVSHPHLVRLLGCCIENGERILVYEYMPNGTLSQHLQRDKKLVLPWTVRLNIAADTAKAIAHLHSSVNPPIYHRDIKSSNILLNYKFESKVADFGLSRMVVTDFSHVSTAPQGTPGYVDPQYHQNFQLSDKSDVYSFGVVLVEMITAMKAVDFSRQKSEVNLAALAIEKIGKGCLEEIIDPYLESNKDSWTLSSINKVVELAFRCLAFHRDMRPTMMEVADELEQIRLCGWPDSDGTIALSTNSSFRSIPGKIGPLNITKSMDEKECISSQKSSPSSDSLLGTKVR</sequence>
<dbReference type="OrthoDB" id="4062651at2759"/>
<dbReference type="InterPro" id="IPR017441">
    <property type="entry name" value="Protein_kinase_ATP_BS"/>
</dbReference>
<evidence type="ECO:0000256" key="7">
    <source>
        <dbReference type="ARBA" id="ARBA00022777"/>
    </source>
</evidence>
<dbReference type="PROSITE" id="PS50011">
    <property type="entry name" value="PROTEIN_KINASE_DOM"/>
    <property type="match status" value="1"/>
</dbReference>
<gene>
    <name evidence="16" type="ORF">ZOSMA_49G00630</name>
</gene>
<feature type="transmembrane region" description="Helical" evidence="14">
    <location>
        <begin position="275"/>
        <end position="299"/>
    </location>
</feature>
<keyword evidence="11" id="KW-0325">Glycoprotein</keyword>
<evidence type="ECO:0000313" key="16">
    <source>
        <dbReference type="EMBL" id="KMZ61995.1"/>
    </source>
</evidence>
<feature type="domain" description="Protein kinase" evidence="15">
    <location>
        <begin position="338"/>
        <end position="617"/>
    </location>
</feature>
<evidence type="ECO:0000256" key="10">
    <source>
        <dbReference type="ARBA" id="ARBA00023136"/>
    </source>
</evidence>
<dbReference type="Pfam" id="PF00069">
    <property type="entry name" value="Pkinase"/>
    <property type="match status" value="1"/>
</dbReference>